<name>A0A285PX75_9FIRM</name>
<keyword evidence="1" id="KW-0812">Transmembrane</keyword>
<sequence length="115" mass="13027">MKNGTGENIKKKNNTGFIRTELIVPICVFILMIGMLLFGVSSVTKETAQKEQESLQNAVIQSAVHCYSVEGAYPESLTYLKKHYGITWNEKKYKVSYEVVAKNIRPEVQVILLDE</sequence>
<feature type="transmembrane region" description="Helical" evidence="1">
    <location>
        <begin position="22"/>
        <end position="40"/>
    </location>
</feature>
<evidence type="ECO:0000313" key="3">
    <source>
        <dbReference type="Proteomes" id="UP000217549"/>
    </source>
</evidence>
<evidence type="ECO:0000313" key="2">
    <source>
        <dbReference type="EMBL" id="SOB73756.1"/>
    </source>
</evidence>
<keyword evidence="1" id="KW-0472">Membrane</keyword>
<protein>
    <recommendedName>
        <fullName evidence="4">Type II secretion system protein</fullName>
    </recommendedName>
</protein>
<keyword evidence="3" id="KW-1185">Reference proteome</keyword>
<dbReference type="EMBL" id="LT907978">
    <property type="protein sequence ID" value="SOB73756.1"/>
    <property type="molecule type" value="Genomic_DNA"/>
</dbReference>
<gene>
    <name evidence="2" type="ORF">EHLA_3208</name>
</gene>
<proteinExistence type="predicted"/>
<evidence type="ECO:0008006" key="4">
    <source>
        <dbReference type="Google" id="ProtNLM"/>
    </source>
</evidence>
<keyword evidence="1" id="KW-1133">Transmembrane helix</keyword>
<dbReference type="Proteomes" id="UP000217549">
    <property type="component" value="Chromosome I"/>
</dbReference>
<evidence type="ECO:0000256" key="1">
    <source>
        <dbReference type="SAM" id="Phobius"/>
    </source>
</evidence>
<dbReference type="KEGG" id="ehl:EHLA_3208"/>
<reference evidence="3" key="1">
    <citation type="submission" date="2017-09" db="EMBL/GenBank/DDBJ databases">
        <authorList>
            <person name="Shetty A S."/>
        </authorList>
    </citation>
    <scope>NUCLEOTIDE SEQUENCE [LARGE SCALE GENOMIC DNA]</scope>
</reference>
<dbReference type="AlphaFoldDB" id="A0A285PX75"/>
<dbReference type="RefSeq" id="WP_205677387.1">
    <property type="nucleotide sequence ID" value="NZ_LT907978.1"/>
</dbReference>
<accession>A0A285PX75</accession>
<organism evidence="2 3">
    <name type="scientific">Anaerobutyricum hallii</name>
    <dbReference type="NCBI Taxonomy" id="39488"/>
    <lineage>
        <taxon>Bacteria</taxon>
        <taxon>Bacillati</taxon>
        <taxon>Bacillota</taxon>
        <taxon>Clostridia</taxon>
        <taxon>Lachnospirales</taxon>
        <taxon>Lachnospiraceae</taxon>
        <taxon>Anaerobutyricum</taxon>
    </lineage>
</organism>